<evidence type="ECO:0000256" key="1">
    <source>
        <dbReference type="ARBA" id="ARBA00004141"/>
    </source>
</evidence>
<feature type="transmembrane region" description="Helical" evidence="7">
    <location>
        <begin position="156"/>
        <end position="174"/>
    </location>
</feature>
<dbReference type="PANTHER" id="PTHR45724:SF23">
    <property type="entry name" value="AQUAPORIN NIP4-1-RELATED"/>
    <property type="match status" value="1"/>
</dbReference>
<dbReference type="Gene3D" id="1.20.1080.10">
    <property type="entry name" value="Glycerol uptake facilitator protein"/>
    <property type="match status" value="1"/>
</dbReference>
<keyword evidence="3 6" id="KW-0812">Transmembrane</keyword>
<dbReference type="GO" id="GO:0016020">
    <property type="term" value="C:membrane"/>
    <property type="evidence" value="ECO:0007669"/>
    <property type="project" value="UniProtKB-SubCell"/>
</dbReference>
<dbReference type="OrthoDB" id="3222at2759"/>
<accession>A0A0K9PI82</accession>
<dbReference type="SMR" id="A0A0K9PI82"/>
<feature type="transmembrane region" description="Helical" evidence="7">
    <location>
        <begin position="40"/>
        <end position="60"/>
    </location>
</feature>
<proteinExistence type="inferred from homology"/>
<dbReference type="InterPro" id="IPR022357">
    <property type="entry name" value="MIP_CS"/>
</dbReference>
<keyword evidence="2 6" id="KW-0813">Transport</keyword>
<dbReference type="Pfam" id="PF00230">
    <property type="entry name" value="MIP"/>
    <property type="match status" value="1"/>
</dbReference>
<dbReference type="PANTHER" id="PTHR45724">
    <property type="entry name" value="AQUAPORIN NIP2-1"/>
    <property type="match status" value="1"/>
</dbReference>
<dbReference type="InterPro" id="IPR023271">
    <property type="entry name" value="Aquaporin-like"/>
</dbReference>
<keyword evidence="5 7" id="KW-0472">Membrane</keyword>
<dbReference type="EMBL" id="LFYR01000817">
    <property type="protein sequence ID" value="KMZ68659.1"/>
    <property type="molecule type" value="Genomic_DNA"/>
</dbReference>
<protein>
    <submittedName>
        <fullName evidence="8">Aquaporin</fullName>
    </submittedName>
</protein>
<dbReference type="GO" id="GO:0015267">
    <property type="term" value="F:channel activity"/>
    <property type="evidence" value="ECO:0007669"/>
    <property type="project" value="InterPro"/>
</dbReference>
<keyword evidence="4 7" id="KW-1133">Transmembrane helix</keyword>
<dbReference type="Proteomes" id="UP000036987">
    <property type="component" value="Unassembled WGS sequence"/>
</dbReference>
<gene>
    <name evidence="8" type="ORF">ZOSMA_231G00020</name>
</gene>
<evidence type="ECO:0000256" key="2">
    <source>
        <dbReference type="ARBA" id="ARBA00022448"/>
    </source>
</evidence>
<dbReference type="PRINTS" id="PR00783">
    <property type="entry name" value="MINTRINSICP"/>
</dbReference>
<evidence type="ECO:0000256" key="3">
    <source>
        <dbReference type="ARBA" id="ARBA00022692"/>
    </source>
</evidence>
<dbReference type="InterPro" id="IPR000425">
    <property type="entry name" value="MIP"/>
</dbReference>
<evidence type="ECO:0000313" key="8">
    <source>
        <dbReference type="EMBL" id="KMZ68659.1"/>
    </source>
</evidence>
<comment type="subcellular location">
    <subcellularLocation>
        <location evidence="1">Membrane</location>
        <topology evidence="1">Multi-pass membrane protein</topology>
    </subcellularLocation>
</comment>
<feature type="transmembrane region" description="Helical" evidence="7">
    <location>
        <begin position="114"/>
        <end position="136"/>
    </location>
</feature>
<keyword evidence="9" id="KW-1185">Reference proteome</keyword>
<evidence type="ECO:0000313" key="9">
    <source>
        <dbReference type="Proteomes" id="UP000036987"/>
    </source>
</evidence>
<dbReference type="NCBIfam" id="TIGR00861">
    <property type="entry name" value="MIP"/>
    <property type="match status" value="1"/>
</dbReference>
<dbReference type="STRING" id="29655.A0A0K9PI82"/>
<evidence type="ECO:0000256" key="5">
    <source>
        <dbReference type="ARBA" id="ARBA00023136"/>
    </source>
</evidence>
<dbReference type="OMA" id="ITFAVFR"/>
<feature type="transmembrane region" description="Helical" evidence="7">
    <location>
        <begin position="72"/>
        <end position="94"/>
    </location>
</feature>
<reference evidence="9" key="1">
    <citation type="journal article" date="2016" name="Nature">
        <title>The genome of the seagrass Zostera marina reveals angiosperm adaptation to the sea.</title>
        <authorList>
            <person name="Olsen J.L."/>
            <person name="Rouze P."/>
            <person name="Verhelst B."/>
            <person name="Lin Y.-C."/>
            <person name="Bayer T."/>
            <person name="Collen J."/>
            <person name="Dattolo E."/>
            <person name="De Paoli E."/>
            <person name="Dittami S."/>
            <person name="Maumus F."/>
            <person name="Michel G."/>
            <person name="Kersting A."/>
            <person name="Lauritano C."/>
            <person name="Lohaus R."/>
            <person name="Toepel M."/>
            <person name="Tonon T."/>
            <person name="Vanneste K."/>
            <person name="Amirebrahimi M."/>
            <person name="Brakel J."/>
            <person name="Bostroem C."/>
            <person name="Chovatia M."/>
            <person name="Grimwood J."/>
            <person name="Jenkins J.W."/>
            <person name="Jueterbock A."/>
            <person name="Mraz A."/>
            <person name="Stam W.T."/>
            <person name="Tice H."/>
            <person name="Bornberg-Bauer E."/>
            <person name="Green P.J."/>
            <person name="Pearson G.A."/>
            <person name="Procaccini G."/>
            <person name="Duarte C.M."/>
            <person name="Schmutz J."/>
            <person name="Reusch T.B.H."/>
            <person name="Van de Peer Y."/>
        </authorList>
    </citation>
    <scope>NUCLEOTIDE SEQUENCE [LARGE SCALE GENOMIC DNA]</scope>
    <source>
        <strain evidence="9">cv. Finnish</strain>
    </source>
</reference>
<dbReference type="CDD" id="cd00333">
    <property type="entry name" value="MIP"/>
    <property type="match status" value="1"/>
</dbReference>
<evidence type="ECO:0000256" key="7">
    <source>
        <dbReference type="SAM" id="Phobius"/>
    </source>
</evidence>
<dbReference type="InterPro" id="IPR034294">
    <property type="entry name" value="Aquaporin_transptr"/>
</dbReference>
<sequence>MGSKSDDCIVEEKIEIEIEDDGKQISFSNSPSTVQLLQKVIAELIGTYFLIFAGCGSVVLDKMYGSVSFPGICFTWGLIVMVMIYAVGHISSAHLNPAVTISFTLLGRFPFKDAVFYIIAQLVGSLLASGTLSLLLRPDRRHFYGTVPVGSSFQSFVFEIIISFLLMFVISAIATDTRAMRQFAGVVIGSTITLNVFIAEQVSGASMNPARSLGPSIVMNNYRGIWIYIFGPTIGAVLGAFAYNLIRFTDKPLTELTKKKSLRNCF</sequence>
<feature type="transmembrane region" description="Helical" evidence="7">
    <location>
        <begin position="225"/>
        <end position="246"/>
    </location>
</feature>
<comment type="caution">
    <text evidence="8">The sequence shown here is derived from an EMBL/GenBank/DDBJ whole genome shotgun (WGS) entry which is preliminary data.</text>
</comment>
<evidence type="ECO:0000256" key="6">
    <source>
        <dbReference type="RuleBase" id="RU000477"/>
    </source>
</evidence>
<organism evidence="8 9">
    <name type="scientific">Zostera marina</name>
    <name type="common">Eelgrass</name>
    <dbReference type="NCBI Taxonomy" id="29655"/>
    <lineage>
        <taxon>Eukaryota</taxon>
        <taxon>Viridiplantae</taxon>
        <taxon>Streptophyta</taxon>
        <taxon>Embryophyta</taxon>
        <taxon>Tracheophyta</taxon>
        <taxon>Spermatophyta</taxon>
        <taxon>Magnoliopsida</taxon>
        <taxon>Liliopsida</taxon>
        <taxon>Zosteraceae</taxon>
        <taxon>Zostera</taxon>
    </lineage>
</organism>
<dbReference type="PROSITE" id="PS00221">
    <property type="entry name" value="MIP"/>
    <property type="match status" value="1"/>
</dbReference>
<comment type="similarity">
    <text evidence="6">Belongs to the MIP/aquaporin (TC 1.A.8) family.</text>
</comment>
<evidence type="ECO:0000256" key="4">
    <source>
        <dbReference type="ARBA" id="ARBA00022989"/>
    </source>
</evidence>
<name>A0A0K9PI82_ZOSMR</name>
<dbReference type="AlphaFoldDB" id="A0A0K9PI82"/>
<dbReference type="SUPFAM" id="SSF81338">
    <property type="entry name" value="Aquaporin-like"/>
    <property type="match status" value="1"/>
</dbReference>